<evidence type="ECO:0000256" key="5">
    <source>
        <dbReference type="ARBA" id="ARBA00022840"/>
    </source>
</evidence>
<dbReference type="EMBL" id="ABEU02000006">
    <property type="protein sequence ID" value="PNR51947.1"/>
    <property type="molecule type" value="Genomic_DNA"/>
</dbReference>
<name>A0A2K1KDU2_PHYPA</name>
<dbReference type="GO" id="GO:0005634">
    <property type="term" value="C:nucleus"/>
    <property type="evidence" value="ECO:0000318"/>
    <property type="project" value="GO_Central"/>
</dbReference>
<keyword evidence="11" id="KW-1185">Reference proteome</keyword>
<proteinExistence type="predicted"/>
<dbReference type="EnsemblPlants" id="Pp3c6_320V3.2">
    <property type="protein sequence ID" value="Pp3c6_320V3.2"/>
    <property type="gene ID" value="Pp3c6_320"/>
</dbReference>
<evidence type="ECO:0000256" key="2">
    <source>
        <dbReference type="ARBA" id="ARBA00022679"/>
    </source>
</evidence>
<evidence type="ECO:0000256" key="7">
    <source>
        <dbReference type="SAM" id="MobiDB-lite"/>
    </source>
</evidence>
<feature type="compositionally biased region" description="Basic and acidic residues" evidence="7">
    <location>
        <begin position="669"/>
        <end position="696"/>
    </location>
</feature>
<dbReference type="GO" id="GO:0034501">
    <property type="term" value="P:protein localization to kinetochore"/>
    <property type="evidence" value="ECO:0000318"/>
    <property type="project" value="GO_Central"/>
</dbReference>
<feature type="compositionally biased region" description="Polar residues" evidence="7">
    <location>
        <begin position="613"/>
        <end position="642"/>
    </location>
</feature>
<reference evidence="9 11" key="2">
    <citation type="journal article" date="2018" name="Plant J.">
        <title>The Physcomitrella patens chromosome-scale assembly reveals moss genome structure and evolution.</title>
        <authorList>
            <person name="Lang D."/>
            <person name="Ullrich K.K."/>
            <person name="Murat F."/>
            <person name="Fuchs J."/>
            <person name="Jenkins J."/>
            <person name="Haas F.B."/>
            <person name="Piednoel M."/>
            <person name="Gundlach H."/>
            <person name="Van Bel M."/>
            <person name="Meyberg R."/>
            <person name="Vives C."/>
            <person name="Morata J."/>
            <person name="Symeonidi A."/>
            <person name="Hiss M."/>
            <person name="Muchero W."/>
            <person name="Kamisugi Y."/>
            <person name="Saleh O."/>
            <person name="Blanc G."/>
            <person name="Decker E.L."/>
            <person name="van Gessel N."/>
            <person name="Grimwood J."/>
            <person name="Hayes R.D."/>
            <person name="Graham S.W."/>
            <person name="Gunter L.E."/>
            <person name="McDaniel S.F."/>
            <person name="Hoernstein S.N.W."/>
            <person name="Larsson A."/>
            <person name="Li F.W."/>
            <person name="Perroud P.F."/>
            <person name="Phillips J."/>
            <person name="Ranjan P."/>
            <person name="Rokshar D.S."/>
            <person name="Rothfels C.J."/>
            <person name="Schneider L."/>
            <person name="Shu S."/>
            <person name="Stevenson D.W."/>
            <person name="Thummler F."/>
            <person name="Tillich M."/>
            <person name="Villarreal Aguilar J.C."/>
            <person name="Widiez T."/>
            <person name="Wong G.K."/>
            <person name="Wymore A."/>
            <person name="Zhang Y."/>
            <person name="Zimmer A.D."/>
            <person name="Quatrano R.S."/>
            <person name="Mayer K.F.X."/>
            <person name="Goodstein D."/>
            <person name="Casacuberta J.M."/>
            <person name="Vandepoele K."/>
            <person name="Reski R."/>
            <person name="Cuming A.C."/>
            <person name="Tuskan G.A."/>
            <person name="Maumus F."/>
            <person name="Salse J."/>
            <person name="Schmutz J."/>
            <person name="Rensing S.A."/>
        </authorList>
    </citation>
    <scope>NUCLEOTIDE SEQUENCE [LARGE SCALE GENOMIC DNA]</scope>
    <source>
        <strain evidence="10 11">cv. Gransden 2004</strain>
    </source>
</reference>
<keyword evidence="5 6" id="KW-0067">ATP-binding</keyword>
<dbReference type="InterPro" id="IPR008271">
    <property type="entry name" value="Ser/Thr_kinase_AS"/>
</dbReference>
<dbReference type="InterPro" id="IPR017441">
    <property type="entry name" value="Protein_kinase_ATP_BS"/>
</dbReference>
<dbReference type="PROSITE" id="PS00108">
    <property type="entry name" value="PROTEIN_KINASE_ST"/>
    <property type="match status" value="1"/>
</dbReference>
<protein>
    <recommendedName>
        <fullName evidence="8">Protein kinase domain-containing protein</fullName>
    </recommendedName>
</protein>
<reference evidence="10" key="3">
    <citation type="submission" date="2020-12" db="UniProtKB">
        <authorList>
            <consortium name="EnsemblPlants"/>
        </authorList>
    </citation>
    <scope>IDENTIFICATION</scope>
</reference>
<dbReference type="GO" id="GO:0005524">
    <property type="term" value="F:ATP binding"/>
    <property type="evidence" value="ECO:0007669"/>
    <property type="project" value="UniProtKB-UniRule"/>
</dbReference>
<evidence type="ECO:0000256" key="3">
    <source>
        <dbReference type="ARBA" id="ARBA00022741"/>
    </source>
</evidence>
<feature type="binding site" evidence="6">
    <location>
        <position position="792"/>
    </location>
    <ligand>
        <name>ATP</name>
        <dbReference type="ChEBI" id="CHEBI:30616"/>
    </ligand>
</feature>
<dbReference type="GO" id="GO:0007094">
    <property type="term" value="P:mitotic spindle assembly checkpoint signaling"/>
    <property type="evidence" value="ECO:0000318"/>
    <property type="project" value="GO_Central"/>
</dbReference>
<sequence length="1106" mass="121404">MVGPESAMARCDPSLEKENLVPRIHKPEPGSGGVVLTRTRGLTTCEHKSHTALKESSLNNQTPVAATLCKVKFGSTEKGGLKNFADDCYGGKQSGRSLEQLREKLGQLKNVGAQKQTTHKTVSTPEHHSGELHFRGYTPNAFESSVHVYKDEEVSNSGVTPKEVLNAASQGRKREKNISSVLTPALGHVESLAEDNYDACGKQVSPSTPLMSSMVEGRLVHTKSDSGGVITADKESAISSLAGNEGKCAADHNSQRKTSVAGETVRNASPREEEAEINHDGSVERRSAFANKIFKRVKGSSYGPALRVRRDDPRAYSKDDHSPGSEKSADNVEMSSPKVPHGSTKTDHHSNTQPSAPASSAAGTVSSNKSNTGSNHNVALPTDEDYLNENRKRKADADPSVIDSSLVLTGVATDQHSSVVNALEDYESVMKGGKTVERERGRGRGLTVRETGAEFDASEQLGEKWSQDAAGHPPVVSCAKATTGHDREPWAWKSSRDLRSVALTSPNSSEQLKSAKIIGGLPPRCTPSSLGSRDGKIEANGSPLSNGPKYQSAVLKQVNEAVKSELINGLVPPSTNHVKSVASTDDHVVNHLSNSFSSISIGERNASGSIWKTSTHARTPTPSSGHQMNSVPPESTSLTGVSGMTGLTGLTSQSEVSHKTAVTSSHGVESQHRPHSEPHAKEGDRGTEMSDRKELSKATSRSTGTSPEVLASDILEAHSSKACDTLKENKEKNQDNPPHNQHPQRKMRTETENENFVYVNGTRYQKLGKIGKGGSSEVFKVIATNCSIYALKRINLKGRDWSTAQEFYQEIKYLKALRGKRHIIQLIDSEVTNKKVLEKRWEGREITEEAFIYMVLEYGEIDLAGMLASKRKEMQMMNESKLDENWLRFYWQQMLEAVRTIHDERIVHSDLKPANFMLVRGELKLIDFGIAKAIQNDTTNIVRDSQAGTLNYMSPEACLQNQTDEEGLEIKQGRASDIWSLGCILYQMVYGHTPFAELSFYSKIQAITNPHHKINYPAVTSPWLLDIMKKCLTWDRRKRLRIPELLEHPFLQPHLSPFCARCEQLSARMTSSERKQLVDQFLSSYENWGQRYASRNSAPCGQGSPT</sequence>
<dbReference type="InterPro" id="IPR027084">
    <property type="entry name" value="Mps1_cat"/>
</dbReference>
<dbReference type="CDD" id="cd14131">
    <property type="entry name" value="PKc_Mps1"/>
    <property type="match status" value="1"/>
</dbReference>
<dbReference type="OrthoDB" id="20524at2759"/>
<feature type="domain" description="Protein kinase" evidence="8">
    <location>
        <begin position="764"/>
        <end position="1051"/>
    </location>
</feature>
<keyword evidence="2" id="KW-0808">Transferase</keyword>
<dbReference type="Gene3D" id="1.10.510.10">
    <property type="entry name" value="Transferase(Phosphotransferase) domain 1"/>
    <property type="match status" value="1"/>
</dbReference>
<feature type="region of interest" description="Disordered" evidence="7">
    <location>
        <begin position="527"/>
        <end position="548"/>
    </location>
</feature>
<feature type="region of interest" description="Disordered" evidence="7">
    <location>
        <begin position="245"/>
        <end position="283"/>
    </location>
</feature>
<dbReference type="PROSITE" id="PS00107">
    <property type="entry name" value="PROTEIN_KINASE_ATP"/>
    <property type="match status" value="1"/>
</dbReference>
<keyword evidence="3 6" id="KW-0547">Nucleotide-binding</keyword>
<dbReference type="Gramene" id="Pp3c6_320V3.2">
    <property type="protein sequence ID" value="Pp3c6_320V3.2"/>
    <property type="gene ID" value="Pp3c6_320"/>
</dbReference>
<evidence type="ECO:0000313" key="11">
    <source>
        <dbReference type="Proteomes" id="UP000006727"/>
    </source>
</evidence>
<organism evidence="9">
    <name type="scientific">Physcomitrium patens</name>
    <name type="common">Spreading-leaved earth moss</name>
    <name type="synonym">Physcomitrella patens</name>
    <dbReference type="NCBI Taxonomy" id="3218"/>
    <lineage>
        <taxon>Eukaryota</taxon>
        <taxon>Viridiplantae</taxon>
        <taxon>Streptophyta</taxon>
        <taxon>Embryophyta</taxon>
        <taxon>Bryophyta</taxon>
        <taxon>Bryophytina</taxon>
        <taxon>Bryopsida</taxon>
        <taxon>Funariidae</taxon>
        <taxon>Funariales</taxon>
        <taxon>Funariaceae</taxon>
        <taxon>Physcomitrium</taxon>
    </lineage>
</organism>
<dbReference type="InterPro" id="IPR000719">
    <property type="entry name" value="Prot_kinase_dom"/>
</dbReference>
<feature type="region of interest" description="Disordered" evidence="7">
    <location>
        <begin position="304"/>
        <end position="385"/>
    </location>
</feature>
<dbReference type="Pfam" id="PF00069">
    <property type="entry name" value="Pkinase"/>
    <property type="match status" value="1"/>
</dbReference>
<evidence type="ECO:0000256" key="1">
    <source>
        <dbReference type="ARBA" id="ARBA00022527"/>
    </source>
</evidence>
<keyword evidence="1" id="KW-0723">Serine/threonine-protein kinase</keyword>
<evidence type="ECO:0000313" key="10">
    <source>
        <dbReference type="EnsemblPlants" id="Pp3c6_320V3.1"/>
    </source>
</evidence>
<feature type="compositionally biased region" description="Basic and acidic residues" evidence="7">
    <location>
        <begin position="308"/>
        <end position="330"/>
    </location>
</feature>
<dbReference type="PANTHER" id="PTHR22974">
    <property type="entry name" value="MIXED LINEAGE PROTEIN KINASE"/>
    <property type="match status" value="1"/>
</dbReference>
<feature type="region of interest" description="Disordered" evidence="7">
    <location>
        <begin position="728"/>
        <end position="750"/>
    </location>
</feature>
<dbReference type="GO" id="GO:0004712">
    <property type="term" value="F:protein serine/threonine/tyrosine kinase activity"/>
    <property type="evidence" value="ECO:0000318"/>
    <property type="project" value="GO_Central"/>
</dbReference>
<dbReference type="STRING" id="3218.A0A2K1KDU2"/>
<dbReference type="PANTHER" id="PTHR22974:SF21">
    <property type="entry name" value="DUAL SPECIFICITY PROTEIN KINASE TTK"/>
    <property type="match status" value="1"/>
</dbReference>
<dbReference type="Gramene" id="Pp3c6_320V3.1">
    <property type="protein sequence ID" value="Pp3c6_320V3.1"/>
    <property type="gene ID" value="Pp3c6_320"/>
</dbReference>
<dbReference type="PaxDb" id="3218-PP1S309_58V6.1"/>
<feature type="region of interest" description="Disordered" evidence="7">
    <location>
        <begin position="613"/>
        <end position="714"/>
    </location>
</feature>
<accession>A0A2K1KDU2</accession>
<evidence type="ECO:0000259" key="8">
    <source>
        <dbReference type="PROSITE" id="PS50011"/>
    </source>
</evidence>
<dbReference type="InterPro" id="IPR011009">
    <property type="entry name" value="Kinase-like_dom_sf"/>
</dbReference>
<evidence type="ECO:0000256" key="6">
    <source>
        <dbReference type="PROSITE-ProRule" id="PRU10141"/>
    </source>
</evidence>
<feature type="compositionally biased region" description="Basic and acidic residues" evidence="7">
    <location>
        <begin position="269"/>
        <end position="283"/>
    </location>
</feature>
<dbReference type="RefSeq" id="XP_024379362.1">
    <property type="nucleotide sequence ID" value="XM_024523594.2"/>
</dbReference>
<reference evidence="9 11" key="1">
    <citation type="journal article" date="2008" name="Science">
        <title>The Physcomitrella genome reveals evolutionary insights into the conquest of land by plants.</title>
        <authorList>
            <person name="Rensing S."/>
            <person name="Lang D."/>
            <person name="Zimmer A."/>
            <person name="Terry A."/>
            <person name="Salamov A."/>
            <person name="Shapiro H."/>
            <person name="Nishiyama T."/>
            <person name="Perroud P.-F."/>
            <person name="Lindquist E."/>
            <person name="Kamisugi Y."/>
            <person name="Tanahashi T."/>
            <person name="Sakakibara K."/>
            <person name="Fujita T."/>
            <person name="Oishi K."/>
            <person name="Shin-I T."/>
            <person name="Kuroki Y."/>
            <person name="Toyoda A."/>
            <person name="Suzuki Y."/>
            <person name="Hashimoto A."/>
            <person name="Yamaguchi K."/>
            <person name="Sugano A."/>
            <person name="Kohara Y."/>
            <person name="Fujiyama A."/>
            <person name="Anterola A."/>
            <person name="Aoki S."/>
            <person name="Ashton N."/>
            <person name="Barbazuk W.B."/>
            <person name="Barker E."/>
            <person name="Bennetzen J."/>
            <person name="Bezanilla M."/>
            <person name="Blankenship R."/>
            <person name="Cho S.H."/>
            <person name="Dutcher S."/>
            <person name="Estelle M."/>
            <person name="Fawcett J.A."/>
            <person name="Gundlach H."/>
            <person name="Hanada K."/>
            <person name="Heyl A."/>
            <person name="Hicks K.A."/>
            <person name="Hugh J."/>
            <person name="Lohr M."/>
            <person name="Mayer K."/>
            <person name="Melkozernov A."/>
            <person name="Murata T."/>
            <person name="Nelson D."/>
            <person name="Pils B."/>
            <person name="Prigge M."/>
            <person name="Reiss B."/>
            <person name="Renner T."/>
            <person name="Rombauts S."/>
            <person name="Rushton P."/>
            <person name="Sanderfoot A."/>
            <person name="Schween G."/>
            <person name="Shiu S.-H."/>
            <person name="Stueber K."/>
            <person name="Theodoulou F.L."/>
            <person name="Tu H."/>
            <person name="Van de Peer Y."/>
            <person name="Verrier P.J."/>
            <person name="Waters E."/>
            <person name="Wood A."/>
            <person name="Yang L."/>
            <person name="Cove D."/>
            <person name="Cuming A."/>
            <person name="Hasebe M."/>
            <person name="Lucas S."/>
            <person name="Mishler D.B."/>
            <person name="Reski R."/>
            <person name="Grigoriev I."/>
            <person name="Quatrano R.S."/>
            <person name="Boore J.L."/>
        </authorList>
    </citation>
    <scope>NUCLEOTIDE SEQUENCE [LARGE SCALE GENOMIC DNA]</scope>
    <source>
        <strain evidence="10 11">cv. Gransden 2004</strain>
    </source>
</reference>
<dbReference type="GO" id="GO:0098813">
    <property type="term" value="P:nuclear chromosome segregation"/>
    <property type="evidence" value="ECO:0007669"/>
    <property type="project" value="UniProtKB-ARBA"/>
</dbReference>
<gene>
    <name evidence="10" type="primary">LOC112284075</name>
    <name evidence="9" type="ORF">PHYPA_008321</name>
</gene>
<feature type="compositionally biased region" description="Polar residues" evidence="7">
    <location>
        <begin position="648"/>
        <end position="668"/>
    </location>
</feature>
<dbReference type="AlphaFoldDB" id="A0A2K1KDU2"/>
<keyword evidence="4" id="KW-0418">Kinase</keyword>
<dbReference type="FunFam" id="3.30.200.20:FF:000131">
    <property type="entry name" value="Dual specificity protein kinase TTK"/>
    <property type="match status" value="1"/>
</dbReference>
<evidence type="ECO:0000313" key="9">
    <source>
        <dbReference type="EMBL" id="PNR51947.1"/>
    </source>
</evidence>
<dbReference type="Gene3D" id="3.30.200.20">
    <property type="entry name" value="Phosphorylase Kinase, domain 1"/>
    <property type="match status" value="1"/>
</dbReference>
<dbReference type="EnsemblPlants" id="Pp3c6_320V3.1">
    <property type="protein sequence ID" value="Pp3c6_320V3.1"/>
    <property type="gene ID" value="Pp3c6_320"/>
</dbReference>
<dbReference type="FunFam" id="1.10.510.10:FF:000224">
    <property type="entry name" value="serine/threonine-protein kinase mph1 isoform X1"/>
    <property type="match status" value="1"/>
</dbReference>
<dbReference type="SMART" id="SM00220">
    <property type="entry name" value="S_TKc"/>
    <property type="match status" value="1"/>
</dbReference>
<feature type="compositionally biased region" description="Polar residues" evidence="7">
    <location>
        <begin position="351"/>
        <end position="377"/>
    </location>
</feature>
<dbReference type="GO" id="GO:0033316">
    <property type="term" value="P:meiotic spindle assembly checkpoint signaling"/>
    <property type="evidence" value="ECO:0000318"/>
    <property type="project" value="GO_Central"/>
</dbReference>
<feature type="compositionally biased region" description="Polar residues" evidence="7">
    <location>
        <begin position="697"/>
        <end position="706"/>
    </location>
</feature>
<dbReference type="GO" id="GO:0000776">
    <property type="term" value="C:kinetochore"/>
    <property type="evidence" value="ECO:0000318"/>
    <property type="project" value="GO_Central"/>
</dbReference>
<dbReference type="SUPFAM" id="SSF56112">
    <property type="entry name" value="Protein kinase-like (PK-like)"/>
    <property type="match status" value="1"/>
</dbReference>
<dbReference type="GO" id="GO:0007059">
    <property type="term" value="P:chromosome segregation"/>
    <property type="evidence" value="ECO:0000318"/>
    <property type="project" value="GO_Central"/>
</dbReference>
<dbReference type="Proteomes" id="UP000006727">
    <property type="component" value="Chromosome 6"/>
</dbReference>
<dbReference type="GeneID" id="112284075"/>
<evidence type="ECO:0000256" key="4">
    <source>
        <dbReference type="ARBA" id="ARBA00022777"/>
    </source>
</evidence>
<dbReference type="GO" id="GO:0004674">
    <property type="term" value="F:protein serine/threonine kinase activity"/>
    <property type="evidence" value="ECO:0000318"/>
    <property type="project" value="GO_Central"/>
</dbReference>
<dbReference type="PROSITE" id="PS50011">
    <property type="entry name" value="PROTEIN_KINASE_DOM"/>
    <property type="match status" value="1"/>
</dbReference>